<gene>
    <name evidence="1" type="ORF">JJE72_09860</name>
</gene>
<dbReference type="SUPFAM" id="SSF51735">
    <property type="entry name" value="NAD(P)-binding Rossmann-fold domains"/>
    <property type="match status" value="1"/>
</dbReference>
<evidence type="ECO:0000313" key="2">
    <source>
        <dbReference type="Proteomes" id="UP000639051"/>
    </source>
</evidence>
<name>A0ABS1K351_9MICC</name>
<dbReference type="InterPro" id="IPR036291">
    <property type="entry name" value="NAD(P)-bd_dom_sf"/>
</dbReference>
<evidence type="ECO:0000313" key="1">
    <source>
        <dbReference type="EMBL" id="MBL0705812.1"/>
    </source>
</evidence>
<reference evidence="1 2" key="1">
    <citation type="submission" date="2021-01" db="EMBL/GenBank/DDBJ databases">
        <title>Genome public.</title>
        <authorList>
            <person name="Liu C."/>
            <person name="Sun Q."/>
        </authorList>
    </citation>
    <scope>NUCLEOTIDE SEQUENCE [LARGE SCALE GENOMIC DNA]</scope>
    <source>
        <strain evidence="1 2">JC656</strain>
    </source>
</reference>
<organism evidence="1 2">
    <name type="scientific">Sinomonas cellulolyticus</name>
    <dbReference type="NCBI Taxonomy" id="2801916"/>
    <lineage>
        <taxon>Bacteria</taxon>
        <taxon>Bacillati</taxon>
        <taxon>Actinomycetota</taxon>
        <taxon>Actinomycetes</taxon>
        <taxon>Micrococcales</taxon>
        <taxon>Micrococcaceae</taxon>
        <taxon>Sinomonas</taxon>
    </lineage>
</organism>
<dbReference type="InterPro" id="IPR002347">
    <property type="entry name" value="SDR_fam"/>
</dbReference>
<proteinExistence type="predicted"/>
<dbReference type="Gene3D" id="3.40.50.720">
    <property type="entry name" value="NAD(P)-binding Rossmann-like Domain"/>
    <property type="match status" value="1"/>
</dbReference>
<protein>
    <submittedName>
        <fullName evidence="1">SDR family oxidoreductase</fullName>
    </submittedName>
</protein>
<dbReference type="EMBL" id="JAERRC010000024">
    <property type="protein sequence ID" value="MBL0705812.1"/>
    <property type="molecule type" value="Genomic_DNA"/>
</dbReference>
<accession>A0ABS1K351</accession>
<dbReference type="Proteomes" id="UP000639051">
    <property type="component" value="Unassembled WGS sequence"/>
</dbReference>
<keyword evidence="2" id="KW-1185">Reference proteome</keyword>
<sequence length="219" mass="22957">MELIVVMTQAARLESRRILITGEDAELAARLGTVFKRAGAVVRTTDGLPDEELHVAASPDAAVQKLGGLDVLVNIGPAVLPGDHPDLEQRSPDVERALVRFMERLVTTTETALEAMSPGASIINVVALSVDPLTAAHEALAAAVVDTTQDWAAILMRRGIRVNVVVGGPSIDPAVEAELDGTDGEEPAAQSAQLDVLVYLASTNSSHVSWISSVSGARL</sequence>
<comment type="caution">
    <text evidence="1">The sequence shown here is derived from an EMBL/GenBank/DDBJ whole genome shotgun (WGS) entry which is preliminary data.</text>
</comment>
<dbReference type="Pfam" id="PF13561">
    <property type="entry name" value="adh_short_C2"/>
    <property type="match status" value="1"/>
</dbReference>